<feature type="domain" description="DUF1559" evidence="2">
    <location>
        <begin position="158"/>
        <end position="297"/>
    </location>
</feature>
<organism evidence="3">
    <name type="scientific">Schlesneria paludicola</name>
    <dbReference type="NCBI Taxonomy" id="360056"/>
    <lineage>
        <taxon>Bacteria</taxon>
        <taxon>Pseudomonadati</taxon>
        <taxon>Planctomycetota</taxon>
        <taxon>Planctomycetia</taxon>
        <taxon>Planctomycetales</taxon>
        <taxon>Planctomycetaceae</taxon>
        <taxon>Schlesneria</taxon>
    </lineage>
</organism>
<evidence type="ECO:0000259" key="2">
    <source>
        <dbReference type="Pfam" id="PF07596"/>
    </source>
</evidence>
<dbReference type="Pfam" id="PF07596">
    <property type="entry name" value="SBP_bac_10"/>
    <property type="match status" value="1"/>
</dbReference>
<feature type="transmembrane region" description="Helical" evidence="1">
    <location>
        <begin position="68"/>
        <end position="85"/>
    </location>
</feature>
<feature type="transmembrane region" description="Helical" evidence="1">
    <location>
        <begin position="122"/>
        <end position="143"/>
    </location>
</feature>
<comment type="caution">
    <text evidence="3">The sequence shown here is derived from an EMBL/GenBank/DDBJ whole genome shotgun (WGS) entry which is preliminary data.</text>
</comment>
<accession>A0A7C4QR33</accession>
<reference evidence="3" key="1">
    <citation type="journal article" date="2020" name="mSystems">
        <title>Genome- and Community-Level Interaction Insights into Carbon Utilization and Element Cycling Functions of Hydrothermarchaeota in Hydrothermal Sediment.</title>
        <authorList>
            <person name="Zhou Z."/>
            <person name="Liu Y."/>
            <person name="Xu W."/>
            <person name="Pan J."/>
            <person name="Luo Z.H."/>
            <person name="Li M."/>
        </authorList>
    </citation>
    <scope>NUCLEOTIDE SEQUENCE [LARGE SCALE GENOMIC DNA]</scope>
    <source>
        <strain evidence="3">SpSt-508</strain>
    </source>
</reference>
<dbReference type="EMBL" id="DSVQ01000012">
    <property type="protein sequence ID" value="HGT38989.1"/>
    <property type="molecule type" value="Genomic_DNA"/>
</dbReference>
<evidence type="ECO:0000313" key="3">
    <source>
        <dbReference type="EMBL" id="HGT38989.1"/>
    </source>
</evidence>
<feature type="transmembrane region" description="Helical" evidence="1">
    <location>
        <begin position="91"/>
        <end position="110"/>
    </location>
</feature>
<dbReference type="PANTHER" id="PTHR30093:SF2">
    <property type="entry name" value="TYPE II SECRETION SYSTEM PROTEIN H"/>
    <property type="match status" value="1"/>
</dbReference>
<name>A0A7C4QR33_9PLAN</name>
<keyword evidence="1" id="KW-0472">Membrane</keyword>
<sequence length="370" mass="38781">MPAVTVESSPGCDEVPAPTVPLDGQAAGWAADEQVVVEVDDDAAATEAPSSSGRKHSSDAQFSRQDRWLVAAGLLAVALSAGALLPSMFFWFPAAVCGLMVVWRAAVLWLSVSSTGQQRRTALVAAVLGALGLLAGPLMFAPWRQAALARGSGHTAGNLRRIGQALQQHHAEHHAFPLGAATLGNKPGPPRSGPGWLSRLLPYVGAERVYQQIDFTQPYDAEVNRPALATPIPAYYATDGDRAPVAGFAVAHFAGVGGTVEDSRGALHAAGLFERDRAIAAADVTDGLSHTLAAGEIPGNYPPWGDPENWRTFGRGINREVRGFGNAAGTGAWLLFADGQVRFFSNRTDPEVLRRLSTRSAADTAAAPGP</sequence>
<keyword evidence="1" id="KW-1133">Transmembrane helix</keyword>
<dbReference type="PANTHER" id="PTHR30093">
    <property type="entry name" value="GENERAL SECRETION PATHWAY PROTEIN G"/>
    <property type="match status" value="1"/>
</dbReference>
<proteinExistence type="predicted"/>
<keyword evidence="1" id="KW-0812">Transmembrane</keyword>
<gene>
    <name evidence="3" type="ORF">ENS64_06960</name>
</gene>
<protein>
    <submittedName>
        <fullName evidence="3">DUF1559 domain-containing protein</fullName>
    </submittedName>
</protein>
<dbReference type="InterPro" id="IPR011453">
    <property type="entry name" value="DUF1559"/>
</dbReference>
<evidence type="ECO:0000256" key="1">
    <source>
        <dbReference type="SAM" id="Phobius"/>
    </source>
</evidence>
<dbReference type="AlphaFoldDB" id="A0A7C4QR33"/>